<dbReference type="InterPro" id="IPR007016">
    <property type="entry name" value="O-antigen_ligase-rel_domated"/>
</dbReference>
<evidence type="ECO:0000256" key="4">
    <source>
        <dbReference type="ARBA" id="ARBA00023136"/>
    </source>
</evidence>
<feature type="transmembrane region" description="Helical" evidence="5">
    <location>
        <begin position="77"/>
        <end position="95"/>
    </location>
</feature>
<keyword evidence="3 5" id="KW-1133">Transmembrane helix</keyword>
<keyword evidence="8" id="KW-1185">Reference proteome</keyword>
<protein>
    <submittedName>
        <fullName evidence="7">O-antigen ligase family protein</fullName>
    </submittedName>
</protein>
<keyword evidence="2 5" id="KW-0812">Transmembrane</keyword>
<gene>
    <name evidence="7" type="ORF">E6C64_09265</name>
</gene>
<feature type="transmembrane region" description="Helical" evidence="5">
    <location>
        <begin position="375"/>
        <end position="391"/>
    </location>
</feature>
<feature type="transmembrane region" description="Helical" evidence="5">
    <location>
        <begin position="138"/>
        <end position="164"/>
    </location>
</feature>
<dbReference type="RefSeq" id="WP_136427229.1">
    <property type="nucleotide sequence ID" value="NZ_SSSM01000004.1"/>
</dbReference>
<evidence type="ECO:0000259" key="6">
    <source>
        <dbReference type="Pfam" id="PF04932"/>
    </source>
</evidence>
<dbReference type="PANTHER" id="PTHR37422:SF21">
    <property type="entry name" value="EXOQ-LIKE PROTEIN"/>
    <property type="match status" value="1"/>
</dbReference>
<accession>A0A4S4FNG9</accession>
<reference evidence="7 8" key="1">
    <citation type="submission" date="2019-04" db="EMBL/GenBank/DDBJ databases">
        <authorList>
            <person name="Jiang L."/>
        </authorList>
    </citation>
    <scope>NUCLEOTIDE SEQUENCE [LARGE SCALE GENOMIC DNA]</scope>
    <source>
        <strain evidence="7 8">YIM 131853</strain>
    </source>
</reference>
<dbReference type="EMBL" id="SSSM01000004">
    <property type="protein sequence ID" value="THG30816.1"/>
    <property type="molecule type" value="Genomic_DNA"/>
</dbReference>
<dbReference type="OrthoDB" id="5123754at2"/>
<evidence type="ECO:0000256" key="1">
    <source>
        <dbReference type="ARBA" id="ARBA00004141"/>
    </source>
</evidence>
<dbReference type="AlphaFoldDB" id="A0A4S4FNG9"/>
<keyword evidence="4 5" id="KW-0472">Membrane</keyword>
<proteinExistence type="predicted"/>
<feature type="transmembrane region" description="Helical" evidence="5">
    <location>
        <begin position="203"/>
        <end position="220"/>
    </location>
</feature>
<dbReference type="PANTHER" id="PTHR37422">
    <property type="entry name" value="TEICHURONIC ACID BIOSYNTHESIS PROTEIN TUAE"/>
    <property type="match status" value="1"/>
</dbReference>
<feature type="transmembrane region" description="Helical" evidence="5">
    <location>
        <begin position="397"/>
        <end position="415"/>
    </location>
</feature>
<evidence type="ECO:0000313" key="8">
    <source>
        <dbReference type="Proteomes" id="UP000309133"/>
    </source>
</evidence>
<keyword evidence="7" id="KW-0436">Ligase</keyword>
<evidence type="ECO:0000313" key="7">
    <source>
        <dbReference type="EMBL" id="THG30816.1"/>
    </source>
</evidence>
<dbReference type="GO" id="GO:0016874">
    <property type="term" value="F:ligase activity"/>
    <property type="evidence" value="ECO:0007669"/>
    <property type="project" value="UniProtKB-KW"/>
</dbReference>
<dbReference type="Pfam" id="PF04932">
    <property type="entry name" value="Wzy_C"/>
    <property type="match status" value="1"/>
</dbReference>
<dbReference type="GO" id="GO:0016020">
    <property type="term" value="C:membrane"/>
    <property type="evidence" value="ECO:0007669"/>
    <property type="project" value="UniProtKB-SubCell"/>
</dbReference>
<feature type="transmembrane region" description="Helical" evidence="5">
    <location>
        <begin position="176"/>
        <end position="196"/>
    </location>
</feature>
<dbReference type="Proteomes" id="UP000309133">
    <property type="component" value="Unassembled WGS sequence"/>
</dbReference>
<name>A0A4S4FNG9_9MICO</name>
<sequence>MTVPKPPLRIPSQLLGFFGSAPVTSALTTTIVATIFFTHVIRSTIAWPGLVAILIGLTLCAALSLAARRDELNWQGVLPLTLLLLVGWSAASLTWSEYSRASLTSVLYQLAIAFLAVYVAVARDLIQIVRAFGDVLRVVLVLSLALEILSGLLIDTPISFLGILGNLAGGGPIQGIVGTRNMLGIVAVIAGITFAIELTTRSVPRGVAIGSLIVAGLAFLLTRSPVAAGAAVVVLIASAALIGIRRASAEHRPIIQLAIAAASVVGLFFAYALRARVVDSLNAGGEFEVRYALWQRIIGLTSINPLEGFGWIGTWRTDIAPYFAIDTLNGREPTSALNAFIDVWLQLGIVGLAIFIVFIGLALVRAWIVASNRRAVTHVWPALLLVLIVVTSAAESFALVEIGWFCLVICVVRAAQELSWRRGLRAV</sequence>
<comment type="subcellular location">
    <subcellularLocation>
        <location evidence="1">Membrane</location>
        <topology evidence="1">Multi-pass membrane protein</topology>
    </subcellularLocation>
</comment>
<organism evidence="7 8">
    <name type="scientific">Naasia lichenicola</name>
    <dbReference type="NCBI Taxonomy" id="2565933"/>
    <lineage>
        <taxon>Bacteria</taxon>
        <taxon>Bacillati</taxon>
        <taxon>Actinomycetota</taxon>
        <taxon>Actinomycetes</taxon>
        <taxon>Micrococcales</taxon>
        <taxon>Microbacteriaceae</taxon>
        <taxon>Naasia</taxon>
    </lineage>
</organism>
<feature type="transmembrane region" description="Helical" evidence="5">
    <location>
        <begin position="226"/>
        <end position="242"/>
    </location>
</feature>
<comment type="caution">
    <text evidence="7">The sequence shown here is derived from an EMBL/GenBank/DDBJ whole genome shotgun (WGS) entry which is preliminary data.</text>
</comment>
<feature type="transmembrane region" description="Helical" evidence="5">
    <location>
        <begin position="45"/>
        <end position="65"/>
    </location>
</feature>
<evidence type="ECO:0000256" key="3">
    <source>
        <dbReference type="ARBA" id="ARBA00022989"/>
    </source>
</evidence>
<evidence type="ECO:0000256" key="2">
    <source>
        <dbReference type="ARBA" id="ARBA00022692"/>
    </source>
</evidence>
<feature type="transmembrane region" description="Helical" evidence="5">
    <location>
        <begin position="107"/>
        <end position="126"/>
    </location>
</feature>
<feature type="transmembrane region" description="Helical" evidence="5">
    <location>
        <begin position="343"/>
        <end position="368"/>
    </location>
</feature>
<feature type="transmembrane region" description="Helical" evidence="5">
    <location>
        <begin position="14"/>
        <end position="39"/>
    </location>
</feature>
<feature type="transmembrane region" description="Helical" evidence="5">
    <location>
        <begin position="254"/>
        <end position="273"/>
    </location>
</feature>
<dbReference type="InterPro" id="IPR051533">
    <property type="entry name" value="WaaL-like"/>
</dbReference>
<feature type="domain" description="O-antigen ligase-related" evidence="6">
    <location>
        <begin position="212"/>
        <end position="356"/>
    </location>
</feature>
<evidence type="ECO:0000256" key="5">
    <source>
        <dbReference type="SAM" id="Phobius"/>
    </source>
</evidence>